<sequence>MSDKWNRRKLYETFPDNSIALNWCINKGFIPSEKLCQVHRQPMIIETGHGKFGRFVCNKGNCKGRNKITRVDATWFENVKLELPTVFSLMYSFARNESYDETINEAAKIESAIRTSTGTVSDWFNYSRELICDDFLSQQEFRGKIGGVNCIVQVDETKIGRRKYHKGRHVEGAWLVGLIEDGSEDFRLELCPNNERTADVLHGIIDQDVMV</sequence>
<evidence type="ECO:0000313" key="1">
    <source>
        <dbReference type="Proteomes" id="UP000095281"/>
    </source>
</evidence>
<dbReference type="Proteomes" id="UP000095281">
    <property type="component" value="Unplaced"/>
</dbReference>
<name>A0A1I8BKJ9_MELHA</name>
<dbReference type="AlphaFoldDB" id="A0A1I8BKJ9"/>
<dbReference type="OMA" id="ERCHISP"/>
<organism evidence="1 2">
    <name type="scientific">Meloidogyne hapla</name>
    <name type="common">Root-knot nematode worm</name>
    <dbReference type="NCBI Taxonomy" id="6305"/>
    <lineage>
        <taxon>Eukaryota</taxon>
        <taxon>Metazoa</taxon>
        <taxon>Ecdysozoa</taxon>
        <taxon>Nematoda</taxon>
        <taxon>Chromadorea</taxon>
        <taxon>Rhabditida</taxon>
        <taxon>Tylenchina</taxon>
        <taxon>Tylenchomorpha</taxon>
        <taxon>Tylenchoidea</taxon>
        <taxon>Meloidogynidae</taxon>
        <taxon>Meloidogyninae</taxon>
        <taxon>Meloidogyne</taxon>
    </lineage>
</organism>
<dbReference type="WBParaSite" id="MhA1_Contig2764.frz3.gene3">
    <property type="protein sequence ID" value="MhA1_Contig2764.frz3.gene3"/>
    <property type="gene ID" value="MhA1_Contig2764.frz3.gene3"/>
</dbReference>
<keyword evidence="1" id="KW-1185">Reference proteome</keyword>
<reference evidence="2" key="1">
    <citation type="submission" date="2016-11" db="UniProtKB">
        <authorList>
            <consortium name="WormBaseParasite"/>
        </authorList>
    </citation>
    <scope>IDENTIFICATION</scope>
</reference>
<evidence type="ECO:0000313" key="2">
    <source>
        <dbReference type="WBParaSite" id="MhA1_Contig2764.frz3.gene3"/>
    </source>
</evidence>
<protein>
    <submittedName>
        <fullName evidence="2">Transposase</fullName>
    </submittedName>
</protein>
<accession>A0A1I8BKJ9</accession>
<proteinExistence type="predicted"/>